<keyword evidence="12" id="KW-1185">Reference proteome</keyword>
<sequence>MTLMPSTFDIFKVGIGPSSSHTMGPMKAALQFVDELKSKNLLNKVGSVEVDLHGSLSLTGKGHMTDRAVLLGLSGAQPETVNLDQIPTMIENIENTGHLKLGGVRDVLLSPQKDIHFIDQQLKLHENGLKLHAYEKNHQKLYSNTFYSVGGGFIKDEAHFNDQIGMTSGEAPYPFTTAKQLLKHCRDNSLSISTVVLKNECSIHKKKKKEIINSLERKIWGTMKECMDRGFRTRGKLPGKLELERRAPELYKMLKGSRAHQADPLSVVDWMSLYALSVSEENAAGGRMVTAPTSGSCGVVPAVLEYFNRYIHQTTPEERARYLLACGAVGLLYKMNASISGAEVGCQGEIGVAASMAAAGLTELQNSDPARVLSAAEIAMEHCVGMTCDPLYGLVQIPCIERNSVGAVKAVTASRMALLAIVHPRVTLDRIIKEMYETGKDLQTKYRETAQGGLAIYAFSNRC</sequence>
<comment type="pathway">
    <text evidence="2">Carbohydrate biosynthesis; gluconeogenesis.</text>
</comment>
<evidence type="ECO:0000256" key="4">
    <source>
        <dbReference type="ARBA" id="ARBA00022485"/>
    </source>
</evidence>
<dbReference type="InterPro" id="IPR005131">
    <property type="entry name" value="Ser_deHydtase_bsu"/>
</dbReference>
<dbReference type="EMBL" id="JAPFFF010000048">
    <property type="protein sequence ID" value="KAK8840188.1"/>
    <property type="molecule type" value="Genomic_DNA"/>
</dbReference>
<evidence type="ECO:0000259" key="9">
    <source>
        <dbReference type="Pfam" id="PF03313"/>
    </source>
</evidence>
<evidence type="ECO:0000259" key="10">
    <source>
        <dbReference type="Pfam" id="PF03315"/>
    </source>
</evidence>
<keyword evidence="4" id="KW-0004">4Fe-4S</keyword>
<dbReference type="Pfam" id="PF03315">
    <property type="entry name" value="SDH_beta"/>
    <property type="match status" value="1"/>
</dbReference>
<dbReference type="SUPFAM" id="SSF143548">
    <property type="entry name" value="Serine metabolism enzymes domain"/>
    <property type="match status" value="1"/>
</dbReference>
<feature type="domain" description="Serine dehydratase-like alpha subunit" evidence="9">
    <location>
        <begin position="188"/>
        <end position="455"/>
    </location>
</feature>
<name>A0ABR2H1W6_9EUKA</name>
<evidence type="ECO:0000256" key="8">
    <source>
        <dbReference type="ARBA" id="ARBA00023239"/>
    </source>
</evidence>
<gene>
    <name evidence="11" type="ORF">M9Y10_031132</name>
</gene>
<comment type="caution">
    <text evidence="11">The sequence shown here is derived from an EMBL/GenBank/DDBJ whole genome shotgun (WGS) entry which is preliminary data.</text>
</comment>
<proteinExistence type="predicted"/>
<accession>A0ABR2H1W6</accession>
<evidence type="ECO:0000256" key="1">
    <source>
        <dbReference type="ARBA" id="ARBA00001966"/>
    </source>
</evidence>
<dbReference type="Proteomes" id="UP001470230">
    <property type="component" value="Unassembled WGS sequence"/>
</dbReference>
<evidence type="ECO:0008006" key="13">
    <source>
        <dbReference type="Google" id="ProtNLM"/>
    </source>
</evidence>
<keyword evidence="6" id="KW-0408">Iron</keyword>
<reference evidence="11 12" key="1">
    <citation type="submission" date="2024-04" db="EMBL/GenBank/DDBJ databases">
        <title>Tritrichomonas musculus Genome.</title>
        <authorList>
            <person name="Alves-Ferreira E."/>
            <person name="Grigg M."/>
            <person name="Lorenzi H."/>
            <person name="Galac M."/>
        </authorList>
    </citation>
    <scope>NUCLEOTIDE SEQUENCE [LARGE SCALE GENOMIC DNA]</scope>
    <source>
        <strain evidence="11 12">EAF2021</strain>
    </source>
</reference>
<dbReference type="InterPro" id="IPR029009">
    <property type="entry name" value="ASB_dom_sf"/>
</dbReference>
<keyword evidence="8" id="KW-0456">Lyase</keyword>
<dbReference type="Pfam" id="PF03313">
    <property type="entry name" value="SDH_alpha"/>
    <property type="match status" value="1"/>
</dbReference>
<feature type="domain" description="Serine dehydratase beta chain" evidence="10">
    <location>
        <begin position="6"/>
        <end position="158"/>
    </location>
</feature>
<evidence type="ECO:0000256" key="7">
    <source>
        <dbReference type="ARBA" id="ARBA00023014"/>
    </source>
</evidence>
<evidence type="ECO:0000313" key="12">
    <source>
        <dbReference type="Proteomes" id="UP001470230"/>
    </source>
</evidence>
<keyword evidence="5" id="KW-0479">Metal-binding</keyword>
<dbReference type="Gene3D" id="3.30.1330.90">
    <property type="entry name" value="D-3-phosphoglycerate dehydrogenase, domain 3"/>
    <property type="match status" value="1"/>
</dbReference>
<evidence type="ECO:0000256" key="5">
    <source>
        <dbReference type="ARBA" id="ARBA00022723"/>
    </source>
</evidence>
<organism evidence="11 12">
    <name type="scientific">Tritrichomonas musculus</name>
    <dbReference type="NCBI Taxonomy" id="1915356"/>
    <lineage>
        <taxon>Eukaryota</taxon>
        <taxon>Metamonada</taxon>
        <taxon>Parabasalia</taxon>
        <taxon>Tritrichomonadida</taxon>
        <taxon>Tritrichomonadidae</taxon>
        <taxon>Tritrichomonas</taxon>
    </lineage>
</organism>
<dbReference type="InterPro" id="IPR004644">
    <property type="entry name" value="Fe-S_L-Ser_mono"/>
</dbReference>
<keyword evidence="7" id="KW-0411">Iron-sulfur</keyword>
<dbReference type="InterPro" id="IPR051318">
    <property type="entry name" value="Fe-S_L-Ser"/>
</dbReference>
<evidence type="ECO:0000256" key="6">
    <source>
        <dbReference type="ARBA" id="ARBA00023004"/>
    </source>
</evidence>
<evidence type="ECO:0000313" key="11">
    <source>
        <dbReference type="EMBL" id="KAK8840188.1"/>
    </source>
</evidence>
<keyword evidence="3" id="KW-0312">Gluconeogenesis</keyword>
<evidence type="ECO:0000256" key="3">
    <source>
        <dbReference type="ARBA" id="ARBA00022432"/>
    </source>
</evidence>
<dbReference type="NCBIfam" id="TIGR00720">
    <property type="entry name" value="sda_mono"/>
    <property type="match status" value="1"/>
</dbReference>
<comment type="cofactor">
    <cofactor evidence="1">
        <name>[4Fe-4S] cluster</name>
        <dbReference type="ChEBI" id="CHEBI:49883"/>
    </cofactor>
</comment>
<dbReference type="InterPro" id="IPR005130">
    <property type="entry name" value="Ser_deHydtase-like_asu"/>
</dbReference>
<dbReference type="PANTHER" id="PTHR30182">
    <property type="entry name" value="L-SERINE DEHYDRATASE"/>
    <property type="match status" value="1"/>
</dbReference>
<dbReference type="PANTHER" id="PTHR30182:SF1">
    <property type="entry name" value="L-SERINE DEHYDRATASE 1"/>
    <property type="match status" value="1"/>
</dbReference>
<protein>
    <recommendedName>
        <fullName evidence="13">L-serine ammonia-lyase</fullName>
    </recommendedName>
</protein>
<evidence type="ECO:0000256" key="2">
    <source>
        <dbReference type="ARBA" id="ARBA00004742"/>
    </source>
</evidence>